<evidence type="ECO:0000313" key="3">
    <source>
        <dbReference type="Proteomes" id="UP000050794"/>
    </source>
</evidence>
<keyword evidence="3" id="KW-1185">Reference proteome</keyword>
<dbReference type="EMBL" id="UYWY01019416">
    <property type="protein sequence ID" value="VDM37227.1"/>
    <property type="molecule type" value="Genomic_DNA"/>
</dbReference>
<protein>
    <submittedName>
        <fullName evidence="4">Secreted protein</fullName>
    </submittedName>
</protein>
<dbReference type="Proteomes" id="UP000050794">
    <property type="component" value="Unassembled WGS sequence"/>
</dbReference>
<reference evidence="2 3" key="2">
    <citation type="submission" date="2018-11" db="EMBL/GenBank/DDBJ databases">
        <authorList>
            <consortium name="Pathogen Informatics"/>
        </authorList>
    </citation>
    <scope>NUCLEOTIDE SEQUENCE [LARGE SCALE GENOMIC DNA]</scope>
</reference>
<organism evidence="3 4">
    <name type="scientific">Toxocara canis</name>
    <name type="common">Canine roundworm</name>
    <dbReference type="NCBI Taxonomy" id="6265"/>
    <lineage>
        <taxon>Eukaryota</taxon>
        <taxon>Metazoa</taxon>
        <taxon>Ecdysozoa</taxon>
        <taxon>Nematoda</taxon>
        <taxon>Chromadorea</taxon>
        <taxon>Rhabditida</taxon>
        <taxon>Spirurina</taxon>
        <taxon>Ascaridomorpha</taxon>
        <taxon>Ascaridoidea</taxon>
        <taxon>Toxocaridae</taxon>
        <taxon>Toxocara</taxon>
    </lineage>
</organism>
<evidence type="ECO:0000313" key="4">
    <source>
        <dbReference type="WBParaSite" id="TCNE_0000596301-mRNA-1"/>
    </source>
</evidence>
<feature type="compositionally biased region" description="Polar residues" evidence="1">
    <location>
        <begin position="38"/>
        <end position="48"/>
    </location>
</feature>
<gene>
    <name evidence="2" type="ORF">TCNE_LOCUS5963</name>
</gene>
<dbReference type="AlphaFoldDB" id="A0A183UBU3"/>
<feature type="region of interest" description="Disordered" evidence="1">
    <location>
        <begin position="32"/>
        <end position="58"/>
    </location>
</feature>
<name>A0A183UBU3_TOXCA</name>
<sequence>MRSATRDAVHSVHIMLHSTKSNTQRNHMHLASWPSAVPANTNKPSSAKTRPKRTEPKCELTTPQKAACSIETHQIAAFVCLTD</sequence>
<evidence type="ECO:0000256" key="1">
    <source>
        <dbReference type="SAM" id="MobiDB-lite"/>
    </source>
</evidence>
<dbReference type="WBParaSite" id="TCNE_0000596301-mRNA-1">
    <property type="protein sequence ID" value="TCNE_0000596301-mRNA-1"/>
    <property type="gene ID" value="TCNE_0000596301"/>
</dbReference>
<proteinExistence type="predicted"/>
<evidence type="ECO:0000313" key="2">
    <source>
        <dbReference type="EMBL" id="VDM37227.1"/>
    </source>
</evidence>
<reference evidence="4" key="1">
    <citation type="submission" date="2016-06" db="UniProtKB">
        <authorList>
            <consortium name="WormBaseParasite"/>
        </authorList>
    </citation>
    <scope>IDENTIFICATION</scope>
</reference>
<accession>A0A183UBU3</accession>